<feature type="region of interest" description="Disordered" evidence="1">
    <location>
        <begin position="62"/>
        <end position="171"/>
    </location>
</feature>
<sequence>MAGNKDVSLSAREMEVLALAWQCMDTQPKIDMQKLASLTGYTPGSASVTMGNIKRKLKVLGDSLSSNALTTPKKTGGGPGRGKTGTPKTPTGTKRGATTNKTPNKRQKKSGRQEQRDEEEDEDDGEEMLTTDETLVKEEPAEGGEEAYAMLEGLGNFVGHDGDGDYDDDRP</sequence>
<dbReference type="OrthoDB" id="5403747at2759"/>
<feature type="compositionally biased region" description="Acidic residues" evidence="1">
    <location>
        <begin position="116"/>
        <end position="130"/>
    </location>
</feature>
<dbReference type="EMBL" id="MU006288">
    <property type="protein sequence ID" value="KAF2857028.1"/>
    <property type="molecule type" value="Genomic_DNA"/>
</dbReference>
<dbReference type="AlphaFoldDB" id="A0A6A7BR85"/>
<feature type="compositionally biased region" description="Low complexity" evidence="1">
    <location>
        <begin position="84"/>
        <end position="96"/>
    </location>
</feature>
<reference evidence="2" key="1">
    <citation type="submission" date="2020-01" db="EMBL/GenBank/DDBJ databases">
        <authorList>
            <consortium name="DOE Joint Genome Institute"/>
            <person name="Haridas S."/>
            <person name="Albert R."/>
            <person name="Binder M."/>
            <person name="Bloem J."/>
            <person name="Labutti K."/>
            <person name="Salamov A."/>
            <person name="Andreopoulos B."/>
            <person name="Baker S.E."/>
            <person name="Barry K."/>
            <person name="Bills G."/>
            <person name="Bluhm B.H."/>
            <person name="Cannon C."/>
            <person name="Castanera R."/>
            <person name="Culley D.E."/>
            <person name="Daum C."/>
            <person name="Ezra D."/>
            <person name="Gonzalez J.B."/>
            <person name="Henrissat B."/>
            <person name="Kuo A."/>
            <person name="Liang C."/>
            <person name="Lipzen A."/>
            <person name="Lutzoni F."/>
            <person name="Magnuson J."/>
            <person name="Mondo S."/>
            <person name="Nolan M."/>
            <person name="Ohm R."/>
            <person name="Pangilinan J."/>
            <person name="Park H.-J."/>
            <person name="Ramirez L."/>
            <person name="Alfaro M."/>
            <person name="Sun H."/>
            <person name="Tritt A."/>
            <person name="Yoshinaga Y."/>
            <person name="Zwiers L.-H."/>
            <person name="Turgeon B.G."/>
            <person name="Goodwin S.B."/>
            <person name="Spatafora J.W."/>
            <person name="Crous P.W."/>
            <person name="Grigoriev I.V."/>
        </authorList>
    </citation>
    <scope>NUCLEOTIDE SEQUENCE</scope>
    <source>
        <strain evidence="2">IPT5</strain>
    </source>
</reference>
<organism evidence="2 3">
    <name type="scientific">Plenodomus tracheiphilus IPT5</name>
    <dbReference type="NCBI Taxonomy" id="1408161"/>
    <lineage>
        <taxon>Eukaryota</taxon>
        <taxon>Fungi</taxon>
        <taxon>Dikarya</taxon>
        <taxon>Ascomycota</taxon>
        <taxon>Pezizomycotina</taxon>
        <taxon>Dothideomycetes</taxon>
        <taxon>Pleosporomycetidae</taxon>
        <taxon>Pleosporales</taxon>
        <taxon>Pleosporineae</taxon>
        <taxon>Leptosphaeriaceae</taxon>
        <taxon>Plenodomus</taxon>
    </lineage>
</organism>
<dbReference type="Proteomes" id="UP000799423">
    <property type="component" value="Unassembled WGS sequence"/>
</dbReference>
<name>A0A6A7BR85_9PLEO</name>
<gene>
    <name evidence="2" type="ORF">T440DRAFT_503612</name>
</gene>
<evidence type="ECO:0000313" key="3">
    <source>
        <dbReference type="Proteomes" id="UP000799423"/>
    </source>
</evidence>
<evidence type="ECO:0000256" key="1">
    <source>
        <dbReference type="SAM" id="MobiDB-lite"/>
    </source>
</evidence>
<protein>
    <submittedName>
        <fullName evidence="2">Uncharacterized protein</fullName>
    </submittedName>
</protein>
<accession>A0A6A7BR85</accession>
<keyword evidence="3" id="KW-1185">Reference proteome</keyword>
<evidence type="ECO:0000313" key="2">
    <source>
        <dbReference type="EMBL" id="KAF2857028.1"/>
    </source>
</evidence>
<proteinExistence type="predicted"/>